<accession>A0A1V6S0A6</accession>
<proteinExistence type="predicted"/>
<protein>
    <submittedName>
        <fullName evidence="2">Uncharacterized protein</fullName>
    </submittedName>
</protein>
<evidence type="ECO:0000313" key="2">
    <source>
        <dbReference type="EMBL" id="OQE07457.1"/>
    </source>
</evidence>
<comment type="caution">
    <text evidence="2">The sequence shown here is derived from an EMBL/GenBank/DDBJ whole genome shotgun (WGS) entry which is preliminary data.</text>
</comment>
<dbReference type="EMBL" id="MDYP01000013">
    <property type="protein sequence ID" value="OQE07457.1"/>
    <property type="molecule type" value="Genomic_DNA"/>
</dbReference>
<sequence>MPRATQSATNSDMQSQMGATSPYQDLPRQRAEGRNGSIDRLPRQKQLSFLACHSPLWLIGKLRQSLALQRTAHI</sequence>
<evidence type="ECO:0000256" key="1">
    <source>
        <dbReference type="SAM" id="MobiDB-lite"/>
    </source>
</evidence>
<feature type="region of interest" description="Disordered" evidence="1">
    <location>
        <begin position="1"/>
        <end position="44"/>
    </location>
</feature>
<evidence type="ECO:0000313" key="3">
    <source>
        <dbReference type="Proteomes" id="UP000191518"/>
    </source>
</evidence>
<feature type="compositionally biased region" description="Polar residues" evidence="1">
    <location>
        <begin position="1"/>
        <end position="23"/>
    </location>
</feature>
<dbReference type="Proteomes" id="UP000191518">
    <property type="component" value="Unassembled WGS sequence"/>
</dbReference>
<organism evidence="2 3">
    <name type="scientific">Penicillium vulpinum</name>
    <dbReference type="NCBI Taxonomy" id="29845"/>
    <lineage>
        <taxon>Eukaryota</taxon>
        <taxon>Fungi</taxon>
        <taxon>Dikarya</taxon>
        <taxon>Ascomycota</taxon>
        <taxon>Pezizomycotina</taxon>
        <taxon>Eurotiomycetes</taxon>
        <taxon>Eurotiomycetidae</taxon>
        <taxon>Eurotiales</taxon>
        <taxon>Aspergillaceae</taxon>
        <taxon>Penicillium</taxon>
    </lineage>
</organism>
<keyword evidence="3" id="KW-1185">Reference proteome</keyword>
<dbReference type="AlphaFoldDB" id="A0A1V6S0A6"/>
<gene>
    <name evidence="2" type="ORF">PENVUL_c013G04564</name>
</gene>
<name>A0A1V6S0A6_9EURO</name>
<reference evidence="3" key="1">
    <citation type="journal article" date="2017" name="Nat. Microbiol.">
        <title>Global analysis of biosynthetic gene clusters reveals vast potential of secondary metabolite production in Penicillium species.</title>
        <authorList>
            <person name="Nielsen J.C."/>
            <person name="Grijseels S."/>
            <person name="Prigent S."/>
            <person name="Ji B."/>
            <person name="Dainat J."/>
            <person name="Nielsen K.F."/>
            <person name="Frisvad J.C."/>
            <person name="Workman M."/>
            <person name="Nielsen J."/>
        </authorList>
    </citation>
    <scope>NUCLEOTIDE SEQUENCE [LARGE SCALE GENOMIC DNA]</scope>
    <source>
        <strain evidence="3">IBT 29486</strain>
    </source>
</reference>